<comment type="subcellular location">
    <subcellularLocation>
        <location evidence="5">Cell membrane</location>
        <topology evidence="5">Multi-pass membrane protein</topology>
    </subcellularLocation>
    <subcellularLocation>
        <location evidence="1">Membrane</location>
        <topology evidence="1">Multi-pass membrane protein</topology>
    </subcellularLocation>
</comment>
<accession>A0A7D5GNU4</accession>
<dbReference type="GO" id="GO:0055085">
    <property type="term" value="P:transmembrane transport"/>
    <property type="evidence" value="ECO:0007669"/>
    <property type="project" value="InterPro"/>
</dbReference>
<feature type="transmembrane region" description="Helical" evidence="5">
    <location>
        <begin position="287"/>
        <end position="306"/>
    </location>
</feature>
<evidence type="ECO:0000256" key="3">
    <source>
        <dbReference type="ARBA" id="ARBA00022989"/>
    </source>
</evidence>
<dbReference type="Gene3D" id="1.10.3720.10">
    <property type="entry name" value="MetI-like"/>
    <property type="match status" value="1"/>
</dbReference>
<evidence type="ECO:0000313" key="8">
    <source>
        <dbReference type="Proteomes" id="UP000509750"/>
    </source>
</evidence>
<proteinExistence type="inferred from homology"/>
<dbReference type="KEGG" id="halg:HUG10_16385"/>
<dbReference type="OrthoDB" id="44105at2157"/>
<dbReference type="EMBL" id="CP058529">
    <property type="protein sequence ID" value="QLG29547.1"/>
    <property type="molecule type" value="Genomic_DNA"/>
</dbReference>
<evidence type="ECO:0000256" key="1">
    <source>
        <dbReference type="ARBA" id="ARBA00004141"/>
    </source>
</evidence>
<dbReference type="AlphaFoldDB" id="A0A7D5GNU4"/>
<evidence type="ECO:0000256" key="5">
    <source>
        <dbReference type="RuleBase" id="RU363032"/>
    </source>
</evidence>
<keyword evidence="3 5" id="KW-1133">Transmembrane helix</keyword>
<feature type="transmembrane region" description="Helical" evidence="5">
    <location>
        <begin position="241"/>
        <end position="267"/>
    </location>
</feature>
<dbReference type="InterPro" id="IPR035906">
    <property type="entry name" value="MetI-like_sf"/>
</dbReference>
<reference evidence="7 8" key="1">
    <citation type="submission" date="2020-07" db="EMBL/GenBank/DDBJ databases">
        <title>Gai3-2, isolated from salt lake.</title>
        <authorList>
            <person name="Cui H."/>
            <person name="Shi X."/>
        </authorList>
    </citation>
    <scope>NUCLEOTIDE SEQUENCE [LARGE SCALE GENOMIC DNA]</scope>
    <source>
        <strain evidence="7 8">Gai3-2</strain>
    </source>
</reference>
<dbReference type="Proteomes" id="UP000509750">
    <property type="component" value="Chromosome"/>
</dbReference>
<evidence type="ECO:0000256" key="4">
    <source>
        <dbReference type="ARBA" id="ARBA00023136"/>
    </source>
</evidence>
<evidence type="ECO:0000313" key="7">
    <source>
        <dbReference type="EMBL" id="QLG29547.1"/>
    </source>
</evidence>
<organism evidence="7 8">
    <name type="scientific">Halorarum halophilum</name>
    <dbReference type="NCBI Taxonomy" id="2743090"/>
    <lineage>
        <taxon>Archaea</taxon>
        <taxon>Methanobacteriati</taxon>
        <taxon>Methanobacteriota</taxon>
        <taxon>Stenosarchaea group</taxon>
        <taxon>Halobacteria</taxon>
        <taxon>Halobacteriales</taxon>
        <taxon>Haloferacaceae</taxon>
        <taxon>Halorarum</taxon>
    </lineage>
</organism>
<keyword evidence="2 5" id="KW-0812">Transmembrane</keyword>
<name>A0A7D5GNU4_9EURY</name>
<sequence length="324" mass="36105">MAFVVIYTTITLTFFLIRLMPGSPIDRMRAELYQRYGATMSEAEINRQVRLYLNVKPDEPLHVQYFDYVIKTFQGDLGYSYIQGVEVSVLLADVLPWTVFLLSVAITFQYVIGILLGAMMAYTEGSRFDLSASALSTFVVSVPFYVFAFILVFFFVFQWGIFPQGGKFAAGLNPGSLAWYRSVLYHATLPVVSLVATGFGGIALSMRANSIQTLGSDYIRGARLRGLSDHRISYRYVARNAILPLYTGLLIQIGFLFGGSVILEQIFSYRGVGYLMLDSALRRDYPVMMGAFLVITIAVVVGVFVADLTYGRLDPRIETGGEGR</sequence>
<dbReference type="SUPFAM" id="SSF161098">
    <property type="entry name" value="MetI-like"/>
    <property type="match status" value="1"/>
</dbReference>
<feature type="transmembrane region" description="Helical" evidence="5">
    <location>
        <begin position="134"/>
        <end position="162"/>
    </location>
</feature>
<feature type="transmembrane region" description="Helical" evidence="5">
    <location>
        <begin position="182"/>
        <end position="204"/>
    </location>
</feature>
<dbReference type="PROSITE" id="PS50928">
    <property type="entry name" value="ABC_TM1"/>
    <property type="match status" value="1"/>
</dbReference>
<evidence type="ECO:0000256" key="2">
    <source>
        <dbReference type="ARBA" id="ARBA00022692"/>
    </source>
</evidence>
<keyword evidence="4 5" id="KW-0472">Membrane</keyword>
<feature type="transmembrane region" description="Helical" evidence="5">
    <location>
        <begin position="97"/>
        <end position="122"/>
    </location>
</feature>
<protein>
    <submittedName>
        <fullName evidence="7">ABC transporter permease</fullName>
    </submittedName>
</protein>
<dbReference type="InterPro" id="IPR000515">
    <property type="entry name" value="MetI-like"/>
</dbReference>
<dbReference type="PANTHER" id="PTHR43376">
    <property type="entry name" value="OLIGOPEPTIDE TRANSPORT SYSTEM PERMEASE PROTEIN"/>
    <property type="match status" value="1"/>
</dbReference>
<dbReference type="GO" id="GO:0005886">
    <property type="term" value="C:plasma membrane"/>
    <property type="evidence" value="ECO:0007669"/>
    <property type="project" value="UniProtKB-SubCell"/>
</dbReference>
<dbReference type="CDD" id="cd06261">
    <property type="entry name" value="TM_PBP2"/>
    <property type="match status" value="1"/>
</dbReference>
<feature type="domain" description="ABC transmembrane type-1" evidence="6">
    <location>
        <begin position="95"/>
        <end position="306"/>
    </location>
</feature>
<evidence type="ECO:0000259" key="6">
    <source>
        <dbReference type="PROSITE" id="PS50928"/>
    </source>
</evidence>
<dbReference type="PANTHER" id="PTHR43376:SF1">
    <property type="entry name" value="OLIGOPEPTIDE TRANSPORT SYSTEM PERMEASE PROTEIN"/>
    <property type="match status" value="1"/>
</dbReference>
<keyword evidence="5" id="KW-0813">Transport</keyword>
<comment type="similarity">
    <text evidence="5">Belongs to the binding-protein-dependent transport system permease family.</text>
</comment>
<gene>
    <name evidence="7" type="ORF">HUG10_16385</name>
</gene>
<dbReference type="Pfam" id="PF00528">
    <property type="entry name" value="BPD_transp_1"/>
    <property type="match status" value="1"/>
</dbReference>
<keyword evidence="8" id="KW-1185">Reference proteome</keyword>